<evidence type="ECO:0000256" key="1">
    <source>
        <dbReference type="ARBA" id="ARBA00022737"/>
    </source>
</evidence>
<dbReference type="EMBL" id="JBHSWD010000001">
    <property type="protein sequence ID" value="MFC6590928.1"/>
    <property type="molecule type" value="Genomic_DNA"/>
</dbReference>
<protein>
    <submittedName>
        <fullName evidence="4">Ankyrin repeat domain-containing protein</fullName>
    </submittedName>
</protein>
<evidence type="ECO:0000313" key="4">
    <source>
        <dbReference type="EMBL" id="MFC6590928.1"/>
    </source>
</evidence>
<dbReference type="SMART" id="SM00248">
    <property type="entry name" value="ANK"/>
    <property type="match status" value="3"/>
</dbReference>
<dbReference type="PROSITE" id="PS50088">
    <property type="entry name" value="ANK_REPEAT"/>
    <property type="match status" value="3"/>
</dbReference>
<dbReference type="PANTHER" id="PTHR24173">
    <property type="entry name" value="ANKYRIN REPEAT CONTAINING"/>
    <property type="match status" value="1"/>
</dbReference>
<dbReference type="RefSeq" id="WP_380081936.1">
    <property type="nucleotide sequence ID" value="NZ_JBHSWD010000001.1"/>
</dbReference>
<evidence type="ECO:0000313" key="5">
    <source>
        <dbReference type="Proteomes" id="UP001596297"/>
    </source>
</evidence>
<dbReference type="PRINTS" id="PR01415">
    <property type="entry name" value="ANKYRIN"/>
</dbReference>
<evidence type="ECO:0000256" key="3">
    <source>
        <dbReference type="PROSITE-ProRule" id="PRU00023"/>
    </source>
</evidence>
<gene>
    <name evidence="4" type="ORF">ACFP81_02030</name>
</gene>
<dbReference type="InterPro" id="IPR002110">
    <property type="entry name" value="Ankyrin_rpt"/>
</dbReference>
<accession>A0ABW1YAA6</accession>
<proteinExistence type="predicted"/>
<keyword evidence="1" id="KW-0677">Repeat</keyword>
<feature type="repeat" description="ANK" evidence="3">
    <location>
        <begin position="45"/>
        <end position="77"/>
    </location>
</feature>
<dbReference type="PANTHER" id="PTHR24173:SF74">
    <property type="entry name" value="ANKYRIN REPEAT DOMAIN-CONTAINING PROTEIN 16"/>
    <property type="match status" value="1"/>
</dbReference>
<feature type="repeat" description="ANK" evidence="3">
    <location>
        <begin position="111"/>
        <end position="143"/>
    </location>
</feature>
<sequence length="171" mass="18230">MSHEPLPPEVLELLQRMFDLARSGDAGEMAAWFDRGVPLNLTNEKGDTLLMLAAYNGQPEVVELLLKRGADAGRANDRGQTPLQAAAFKGDAGMVRRMLDLGVDVNGAGPDGRTPLMLAAMFDRLDILDLLLERGADGQARDAAGFSALDAARQMGAERAAARLTELGLAE</sequence>
<keyword evidence="5" id="KW-1185">Reference proteome</keyword>
<name>A0ABW1YAA6_9DEIO</name>
<dbReference type="InterPro" id="IPR036770">
    <property type="entry name" value="Ankyrin_rpt-contain_sf"/>
</dbReference>
<dbReference type="PROSITE" id="PS50297">
    <property type="entry name" value="ANK_REP_REGION"/>
    <property type="match status" value="3"/>
</dbReference>
<comment type="caution">
    <text evidence="4">The sequence shown here is derived from an EMBL/GenBank/DDBJ whole genome shotgun (WGS) entry which is preliminary data.</text>
</comment>
<dbReference type="Pfam" id="PF12796">
    <property type="entry name" value="Ank_2"/>
    <property type="match status" value="1"/>
</dbReference>
<evidence type="ECO:0000256" key="2">
    <source>
        <dbReference type="ARBA" id="ARBA00023043"/>
    </source>
</evidence>
<keyword evidence="2 3" id="KW-0040">ANK repeat</keyword>
<reference evidence="5" key="1">
    <citation type="journal article" date="2019" name="Int. J. Syst. Evol. Microbiol.">
        <title>The Global Catalogue of Microorganisms (GCM) 10K type strain sequencing project: providing services to taxonomists for standard genome sequencing and annotation.</title>
        <authorList>
            <consortium name="The Broad Institute Genomics Platform"/>
            <consortium name="The Broad Institute Genome Sequencing Center for Infectious Disease"/>
            <person name="Wu L."/>
            <person name="Ma J."/>
        </authorList>
    </citation>
    <scope>NUCLEOTIDE SEQUENCE [LARGE SCALE GENOMIC DNA]</scope>
    <source>
        <strain evidence="5">CGMCC 1.15772</strain>
    </source>
</reference>
<dbReference type="SUPFAM" id="SSF48403">
    <property type="entry name" value="Ankyrin repeat"/>
    <property type="match status" value="1"/>
</dbReference>
<dbReference type="Proteomes" id="UP001596297">
    <property type="component" value="Unassembled WGS sequence"/>
</dbReference>
<feature type="repeat" description="ANK" evidence="3">
    <location>
        <begin position="78"/>
        <end position="110"/>
    </location>
</feature>
<organism evidence="4 5">
    <name type="scientific">Deinococcus lacus</name>
    <dbReference type="NCBI Taxonomy" id="392561"/>
    <lineage>
        <taxon>Bacteria</taxon>
        <taxon>Thermotogati</taxon>
        <taxon>Deinococcota</taxon>
        <taxon>Deinococci</taxon>
        <taxon>Deinococcales</taxon>
        <taxon>Deinococcaceae</taxon>
        <taxon>Deinococcus</taxon>
    </lineage>
</organism>
<dbReference type="Gene3D" id="1.25.40.20">
    <property type="entry name" value="Ankyrin repeat-containing domain"/>
    <property type="match status" value="2"/>
</dbReference>